<dbReference type="EC" id="4.2.2.2" evidence="5"/>
<evidence type="ECO:0000256" key="5">
    <source>
        <dbReference type="ARBA" id="ARBA00012272"/>
    </source>
</evidence>
<dbReference type="EMBL" id="ML993603">
    <property type="protein sequence ID" value="KAF2164735.1"/>
    <property type="molecule type" value="Genomic_DNA"/>
</dbReference>
<keyword evidence="15" id="KW-1185">Reference proteome</keyword>
<dbReference type="InterPro" id="IPR045032">
    <property type="entry name" value="PEL"/>
</dbReference>
<dbReference type="Pfam" id="PF00544">
    <property type="entry name" value="Pectate_lyase_4"/>
    <property type="match status" value="1"/>
</dbReference>
<dbReference type="InterPro" id="IPR012334">
    <property type="entry name" value="Pectin_lyas_fold"/>
</dbReference>
<evidence type="ECO:0000256" key="10">
    <source>
        <dbReference type="ARBA" id="ARBA00023239"/>
    </source>
</evidence>
<gene>
    <name evidence="14" type="ORF">M409DRAFT_56540</name>
</gene>
<keyword evidence="11" id="KW-0119">Carbohydrate metabolism</keyword>
<evidence type="ECO:0000256" key="4">
    <source>
        <dbReference type="ARBA" id="ARBA00010980"/>
    </source>
</evidence>
<feature type="signal peptide" evidence="12">
    <location>
        <begin position="1"/>
        <end position="18"/>
    </location>
</feature>
<evidence type="ECO:0000256" key="3">
    <source>
        <dbReference type="ARBA" id="ARBA00004613"/>
    </source>
</evidence>
<evidence type="ECO:0000259" key="13">
    <source>
        <dbReference type="SMART" id="SM00656"/>
    </source>
</evidence>
<comment type="similarity">
    <text evidence="4 11">Belongs to the polysaccharide lyase 1 family.</text>
</comment>
<keyword evidence="10 11" id="KW-0456">Lyase</keyword>
<evidence type="ECO:0000256" key="11">
    <source>
        <dbReference type="RuleBase" id="RU361173"/>
    </source>
</evidence>
<keyword evidence="11" id="KW-0624">Polysaccharide degradation</keyword>
<dbReference type="GO" id="GO:0005576">
    <property type="term" value="C:extracellular region"/>
    <property type="evidence" value="ECO:0007669"/>
    <property type="project" value="UniProtKB-SubCell"/>
</dbReference>
<dbReference type="FunFam" id="2.160.20.10:FF:000036">
    <property type="entry name" value="Pectate lyase A"/>
    <property type="match status" value="1"/>
</dbReference>
<evidence type="ECO:0000256" key="6">
    <source>
        <dbReference type="ARBA" id="ARBA00022525"/>
    </source>
</evidence>
<proteinExistence type="inferred from homology"/>
<dbReference type="AlphaFoldDB" id="A0A6A6CCF2"/>
<feature type="domain" description="Pectate lyase" evidence="13">
    <location>
        <begin position="49"/>
        <end position="262"/>
    </location>
</feature>
<organism evidence="14 15">
    <name type="scientific">Zasmidium cellare ATCC 36951</name>
    <dbReference type="NCBI Taxonomy" id="1080233"/>
    <lineage>
        <taxon>Eukaryota</taxon>
        <taxon>Fungi</taxon>
        <taxon>Dikarya</taxon>
        <taxon>Ascomycota</taxon>
        <taxon>Pezizomycotina</taxon>
        <taxon>Dothideomycetes</taxon>
        <taxon>Dothideomycetidae</taxon>
        <taxon>Mycosphaerellales</taxon>
        <taxon>Mycosphaerellaceae</taxon>
        <taxon>Zasmidium</taxon>
    </lineage>
</organism>
<evidence type="ECO:0000256" key="1">
    <source>
        <dbReference type="ARBA" id="ARBA00000695"/>
    </source>
</evidence>
<dbReference type="InterPro" id="IPR011050">
    <property type="entry name" value="Pectin_lyase_fold/virulence"/>
</dbReference>
<keyword evidence="6 11" id="KW-0964">Secreted</keyword>
<dbReference type="GO" id="GO:0030570">
    <property type="term" value="F:pectate lyase activity"/>
    <property type="evidence" value="ECO:0007669"/>
    <property type="project" value="UniProtKB-EC"/>
</dbReference>
<comment type="cofactor">
    <cofactor evidence="2">
        <name>Ca(2+)</name>
        <dbReference type="ChEBI" id="CHEBI:29108"/>
    </cofactor>
</comment>
<dbReference type="PANTHER" id="PTHR31683:SF18">
    <property type="entry name" value="PECTATE LYASE 21-RELATED"/>
    <property type="match status" value="1"/>
</dbReference>
<comment type="catalytic activity">
    <reaction evidence="1">
        <text>Eliminative cleavage of (1-&gt;4)-alpha-D-galacturonan to give oligosaccharides with 4-deoxy-alpha-D-galact-4-enuronosyl groups at their non-reducing ends.</text>
        <dbReference type="EC" id="4.2.2.2"/>
    </reaction>
</comment>
<dbReference type="SUPFAM" id="SSF51126">
    <property type="entry name" value="Pectin lyase-like"/>
    <property type="match status" value="1"/>
</dbReference>
<dbReference type="GeneID" id="54566592"/>
<dbReference type="PANTHER" id="PTHR31683">
    <property type="entry name" value="PECTATE LYASE 18-RELATED"/>
    <property type="match status" value="1"/>
</dbReference>
<evidence type="ECO:0000256" key="12">
    <source>
        <dbReference type="SAM" id="SignalP"/>
    </source>
</evidence>
<comment type="subcellular location">
    <subcellularLocation>
        <location evidence="3 11">Secreted</location>
    </subcellularLocation>
</comment>
<feature type="chain" id="PRO_5025538657" description="pectate lyase" evidence="12">
    <location>
        <begin position="19"/>
        <end position="323"/>
    </location>
</feature>
<accession>A0A6A6CCF2</accession>
<keyword evidence="9" id="KW-0106">Calcium</keyword>
<sequence length="323" mass="33442">MKSSFTLALAALTSIASALPAAPKFRRQNTTSDGPVGYASLNGGTTGGAAGASTTVSSLAGLTAAAEADGAAVIYVKGIISGAAKIRVASDKSILGVDSSSGLEGVALYIKDVSNVIVRNLAISKVLAETGDAIGIQKSTNVWIDHVDLSSDMDHGKDYYDGLLDVTHAADYVTLSNIYFHDHYKVSLVGHSDSNADEDTGHLTVTYANNYWSNVNSRLPSVRFGTAHIFNNYFDGGDTGVNTRMGAQVLVESTVFEGVKYPITSKDSDETGSAIANDIVWGAGEQTAPEGTLTSVPYEYTLLGSGNVKAAVVGTAGNTLTLG</sequence>
<dbReference type="GO" id="GO:0000272">
    <property type="term" value="P:polysaccharide catabolic process"/>
    <property type="evidence" value="ECO:0007669"/>
    <property type="project" value="UniProtKB-KW"/>
</dbReference>
<dbReference type="GO" id="GO:0046872">
    <property type="term" value="F:metal ion binding"/>
    <property type="evidence" value="ECO:0007669"/>
    <property type="project" value="UniProtKB-KW"/>
</dbReference>
<keyword evidence="7" id="KW-0479">Metal-binding</keyword>
<dbReference type="SMART" id="SM00656">
    <property type="entry name" value="Amb_all"/>
    <property type="match status" value="1"/>
</dbReference>
<evidence type="ECO:0000256" key="9">
    <source>
        <dbReference type="ARBA" id="ARBA00022837"/>
    </source>
</evidence>
<name>A0A6A6CCF2_ZASCE</name>
<dbReference type="InterPro" id="IPR002022">
    <property type="entry name" value="Pec_lyase"/>
</dbReference>
<evidence type="ECO:0000313" key="14">
    <source>
        <dbReference type="EMBL" id="KAF2164735.1"/>
    </source>
</evidence>
<reference evidence="14" key="1">
    <citation type="journal article" date="2020" name="Stud. Mycol.">
        <title>101 Dothideomycetes genomes: a test case for predicting lifestyles and emergence of pathogens.</title>
        <authorList>
            <person name="Haridas S."/>
            <person name="Albert R."/>
            <person name="Binder M."/>
            <person name="Bloem J."/>
            <person name="Labutti K."/>
            <person name="Salamov A."/>
            <person name="Andreopoulos B."/>
            <person name="Baker S."/>
            <person name="Barry K."/>
            <person name="Bills G."/>
            <person name="Bluhm B."/>
            <person name="Cannon C."/>
            <person name="Castanera R."/>
            <person name="Culley D."/>
            <person name="Daum C."/>
            <person name="Ezra D."/>
            <person name="Gonzalez J."/>
            <person name="Henrissat B."/>
            <person name="Kuo A."/>
            <person name="Liang C."/>
            <person name="Lipzen A."/>
            <person name="Lutzoni F."/>
            <person name="Magnuson J."/>
            <person name="Mondo S."/>
            <person name="Nolan M."/>
            <person name="Ohm R."/>
            <person name="Pangilinan J."/>
            <person name="Park H.-J."/>
            <person name="Ramirez L."/>
            <person name="Alfaro M."/>
            <person name="Sun H."/>
            <person name="Tritt A."/>
            <person name="Yoshinaga Y."/>
            <person name="Zwiers L.-H."/>
            <person name="Turgeon B."/>
            <person name="Goodwin S."/>
            <person name="Spatafora J."/>
            <person name="Crous P."/>
            <person name="Grigoriev I."/>
        </authorList>
    </citation>
    <scope>NUCLEOTIDE SEQUENCE</scope>
    <source>
        <strain evidence="14">ATCC 36951</strain>
    </source>
</reference>
<evidence type="ECO:0000256" key="2">
    <source>
        <dbReference type="ARBA" id="ARBA00001913"/>
    </source>
</evidence>
<dbReference type="RefSeq" id="XP_033665624.1">
    <property type="nucleotide sequence ID" value="XM_033813320.1"/>
</dbReference>
<dbReference type="Gene3D" id="2.160.20.10">
    <property type="entry name" value="Single-stranded right-handed beta-helix, Pectin lyase-like"/>
    <property type="match status" value="1"/>
</dbReference>
<dbReference type="OrthoDB" id="1637350at2759"/>
<evidence type="ECO:0000256" key="8">
    <source>
        <dbReference type="ARBA" id="ARBA00022729"/>
    </source>
</evidence>
<dbReference type="Proteomes" id="UP000799537">
    <property type="component" value="Unassembled WGS sequence"/>
</dbReference>
<protein>
    <recommendedName>
        <fullName evidence="5">pectate lyase</fullName>
        <ecNumber evidence="5">4.2.2.2</ecNumber>
    </recommendedName>
</protein>
<evidence type="ECO:0000313" key="15">
    <source>
        <dbReference type="Proteomes" id="UP000799537"/>
    </source>
</evidence>
<keyword evidence="8 12" id="KW-0732">Signal</keyword>
<evidence type="ECO:0000256" key="7">
    <source>
        <dbReference type="ARBA" id="ARBA00022723"/>
    </source>
</evidence>